<dbReference type="PROSITE" id="PS00798">
    <property type="entry name" value="ALDOKETO_REDUCTASE_1"/>
    <property type="match status" value="1"/>
</dbReference>
<feature type="domain" description="NADP-dependent oxidoreductase" evidence="1">
    <location>
        <begin position="22"/>
        <end position="102"/>
    </location>
</feature>
<evidence type="ECO:0000313" key="3">
    <source>
        <dbReference type="Proteomes" id="UP000011115"/>
    </source>
</evidence>
<reference evidence="3" key="1">
    <citation type="journal article" date="2011" name="Nature">
        <title>Genome sequence and analysis of the tuber crop potato.</title>
        <authorList>
            <consortium name="The Potato Genome Sequencing Consortium"/>
        </authorList>
    </citation>
    <scope>NUCLEOTIDE SEQUENCE [LARGE SCALE GENOMIC DNA]</scope>
    <source>
        <strain evidence="3">cv. DM1-3 516 R44</strain>
    </source>
</reference>
<accession>M1D2A2</accession>
<name>M1D2A2_SOLTU</name>
<organism evidence="2 3">
    <name type="scientific">Solanum tuberosum</name>
    <name type="common">Potato</name>
    <dbReference type="NCBI Taxonomy" id="4113"/>
    <lineage>
        <taxon>Eukaryota</taxon>
        <taxon>Viridiplantae</taxon>
        <taxon>Streptophyta</taxon>
        <taxon>Embryophyta</taxon>
        <taxon>Tracheophyta</taxon>
        <taxon>Spermatophyta</taxon>
        <taxon>Magnoliopsida</taxon>
        <taxon>eudicotyledons</taxon>
        <taxon>Gunneridae</taxon>
        <taxon>Pentapetalae</taxon>
        <taxon>asterids</taxon>
        <taxon>lamiids</taxon>
        <taxon>Solanales</taxon>
        <taxon>Solanaceae</taxon>
        <taxon>Solanoideae</taxon>
        <taxon>Solaneae</taxon>
        <taxon>Solanum</taxon>
    </lineage>
</organism>
<keyword evidence="3" id="KW-1185">Reference proteome</keyword>
<dbReference type="Gramene" id="PGSC0003DMT400079682">
    <property type="protein sequence ID" value="PGSC0003DMT400079682"/>
    <property type="gene ID" value="PGSC0003DMG401031036"/>
</dbReference>
<dbReference type="InterPro" id="IPR023210">
    <property type="entry name" value="NADP_OxRdtase_dom"/>
</dbReference>
<dbReference type="PANTHER" id="PTHR11732">
    <property type="entry name" value="ALDO/KETO REDUCTASE"/>
    <property type="match status" value="1"/>
</dbReference>
<proteinExistence type="predicted"/>
<evidence type="ECO:0000313" key="2">
    <source>
        <dbReference type="EnsemblPlants" id="PGSC0003DMT400079682"/>
    </source>
</evidence>
<dbReference type="Pfam" id="PF00248">
    <property type="entry name" value="Aldo_ket_red"/>
    <property type="match status" value="1"/>
</dbReference>
<sequence>MEKVVHVPEVVLNSGYKMPLLGMGTAACPMPIDDLTSILVDAMETGYRHFDTAALYGSEEAVGRAVAEAIERGITKSRQQVFITSKLWCTDAHPQLVLPALKNTLGY</sequence>
<dbReference type="AlphaFoldDB" id="M1D2A2"/>
<dbReference type="InterPro" id="IPR036812">
    <property type="entry name" value="NAD(P)_OxRdtase_dom_sf"/>
</dbReference>
<dbReference type="EnsemblPlants" id="PGSC0003DMT400079682">
    <property type="protein sequence ID" value="PGSC0003DMT400079682"/>
    <property type="gene ID" value="PGSC0003DMG401031036"/>
</dbReference>
<dbReference type="Proteomes" id="UP000011115">
    <property type="component" value="Unassembled WGS sequence"/>
</dbReference>
<dbReference type="Gene3D" id="3.20.20.100">
    <property type="entry name" value="NADP-dependent oxidoreductase domain"/>
    <property type="match status" value="1"/>
</dbReference>
<protein>
    <submittedName>
        <fullName evidence="2">Chalcone reductase</fullName>
    </submittedName>
</protein>
<dbReference type="InterPro" id="IPR018170">
    <property type="entry name" value="Aldo/ket_reductase_CS"/>
</dbReference>
<dbReference type="SUPFAM" id="SSF51430">
    <property type="entry name" value="NAD(P)-linked oxidoreductase"/>
    <property type="match status" value="1"/>
</dbReference>
<dbReference type="InterPro" id="IPR020471">
    <property type="entry name" value="AKR"/>
</dbReference>
<dbReference type="GO" id="GO:0016491">
    <property type="term" value="F:oxidoreductase activity"/>
    <property type="evidence" value="ECO:0007669"/>
    <property type="project" value="InterPro"/>
</dbReference>
<evidence type="ECO:0000259" key="1">
    <source>
        <dbReference type="Pfam" id="PF00248"/>
    </source>
</evidence>
<dbReference type="PROSITE" id="PS51257">
    <property type="entry name" value="PROKAR_LIPOPROTEIN"/>
    <property type="match status" value="1"/>
</dbReference>
<reference evidence="2" key="2">
    <citation type="submission" date="2015-06" db="UniProtKB">
        <authorList>
            <consortium name="EnsemblPlants"/>
        </authorList>
    </citation>
    <scope>IDENTIFICATION</scope>
    <source>
        <strain evidence="2">DM1-3 516 R44</strain>
    </source>
</reference>
<dbReference type="HOGENOM" id="CLU_023205_19_2_1"/>